<accession>A0ABV8A1F9</accession>
<name>A0ABV8A1F9_9GAMM</name>
<dbReference type="EMBL" id="JBHRYR010000011">
    <property type="protein sequence ID" value="MFC3854226.1"/>
    <property type="molecule type" value="Genomic_DNA"/>
</dbReference>
<evidence type="ECO:0000313" key="2">
    <source>
        <dbReference type="Proteomes" id="UP001595617"/>
    </source>
</evidence>
<reference evidence="2" key="1">
    <citation type="journal article" date="2019" name="Int. J. Syst. Evol. Microbiol.">
        <title>The Global Catalogue of Microorganisms (GCM) 10K type strain sequencing project: providing services to taxonomists for standard genome sequencing and annotation.</title>
        <authorList>
            <consortium name="The Broad Institute Genomics Platform"/>
            <consortium name="The Broad Institute Genome Sequencing Center for Infectious Disease"/>
            <person name="Wu L."/>
            <person name="Ma J."/>
        </authorList>
    </citation>
    <scope>NUCLEOTIDE SEQUENCE [LARGE SCALE GENOMIC DNA]</scope>
    <source>
        <strain evidence="2">IBRC 10765</strain>
    </source>
</reference>
<organism evidence="1 2">
    <name type="scientific">Saccharospirillum mangrovi</name>
    <dbReference type="NCBI Taxonomy" id="2161747"/>
    <lineage>
        <taxon>Bacteria</taxon>
        <taxon>Pseudomonadati</taxon>
        <taxon>Pseudomonadota</taxon>
        <taxon>Gammaproteobacteria</taxon>
        <taxon>Oceanospirillales</taxon>
        <taxon>Saccharospirillaceae</taxon>
        <taxon>Saccharospirillum</taxon>
    </lineage>
</organism>
<comment type="caution">
    <text evidence="1">The sequence shown here is derived from an EMBL/GenBank/DDBJ whole genome shotgun (WGS) entry which is preliminary data.</text>
</comment>
<evidence type="ECO:0000313" key="1">
    <source>
        <dbReference type="EMBL" id="MFC3854226.1"/>
    </source>
</evidence>
<protein>
    <submittedName>
        <fullName evidence="1">DUF934 domain-containing protein</fullName>
    </submittedName>
</protein>
<gene>
    <name evidence="1" type="ORF">ACFOOG_15415</name>
</gene>
<dbReference type="Pfam" id="PF06073">
    <property type="entry name" value="DUF934"/>
    <property type="match status" value="1"/>
</dbReference>
<proteinExistence type="predicted"/>
<sequence length="164" mass="18251">MPKLILDGQAVEDSFRVLREDDAIPDTGDILLSWSRWLTDGIARQESGQKTGVWLASDELVETLNNSICQADVVAIEFPKFADGRGFSTAYLLRSRLGYQGQLRAIGDILLDQLFYLNRVGFNAFAIPDDKSLEKGLSLLNPIRVKYQASTDIPSPLYRQTALA</sequence>
<dbReference type="Proteomes" id="UP001595617">
    <property type="component" value="Unassembled WGS sequence"/>
</dbReference>
<dbReference type="RefSeq" id="WP_380698297.1">
    <property type="nucleotide sequence ID" value="NZ_JBHRYR010000011.1"/>
</dbReference>
<dbReference type="InterPro" id="IPR008318">
    <property type="entry name" value="UCP030820"/>
</dbReference>
<dbReference type="PIRSF" id="PIRSF030820">
    <property type="entry name" value="UCP030820"/>
    <property type="match status" value="1"/>
</dbReference>
<keyword evidence="2" id="KW-1185">Reference proteome</keyword>